<evidence type="ECO:0000256" key="5">
    <source>
        <dbReference type="ARBA" id="ARBA00023242"/>
    </source>
</evidence>
<sequence length="44" mass="5173">MFSWVLHLPRKFCNAHFPNHDASIILVDEWGNVYQMSYLLGKHG</sequence>
<evidence type="ECO:0000256" key="3">
    <source>
        <dbReference type="ARBA" id="ARBA00023125"/>
    </source>
</evidence>
<evidence type="ECO:0000313" key="7">
    <source>
        <dbReference type="Proteomes" id="UP001632038"/>
    </source>
</evidence>
<accession>A0ABD3BEC5</accession>
<keyword evidence="2" id="KW-0805">Transcription regulation</keyword>
<keyword evidence="3" id="KW-0238">DNA-binding</keyword>
<protein>
    <submittedName>
        <fullName evidence="6">Uncharacterized protein</fullName>
    </submittedName>
</protein>
<keyword evidence="7" id="KW-1185">Reference proteome</keyword>
<dbReference type="GO" id="GO:0003677">
    <property type="term" value="F:DNA binding"/>
    <property type="evidence" value="ECO:0007669"/>
    <property type="project" value="UniProtKB-KW"/>
</dbReference>
<dbReference type="GO" id="GO:0005634">
    <property type="term" value="C:nucleus"/>
    <property type="evidence" value="ECO:0007669"/>
    <property type="project" value="UniProtKB-SubCell"/>
</dbReference>
<keyword evidence="4" id="KW-0804">Transcription</keyword>
<reference evidence="7" key="1">
    <citation type="journal article" date="2024" name="IScience">
        <title>Strigolactones Initiate the Formation of Haustorium-like Structures in Castilleja.</title>
        <authorList>
            <person name="Buerger M."/>
            <person name="Peterson D."/>
            <person name="Chory J."/>
        </authorList>
    </citation>
    <scope>NUCLEOTIDE SEQUENCE [LARGE SCALE GENOMIC DNA]</scope>
</reference>
<evidence type="ECO:0000313" key="6">
    <source>
        <dbReference type="EMBL" id="KAL3615758.1"/>
    </source>
</evidence>
<dbReference type="AlphaFoldDB" id="A0ABD3BEC5"/>
<evidence type="ECO:0000256" key="4">
    <source>
        <dbReference type="ARBA" id="ARBA00023163"/>
    </source>
</evidence>
<comment type="subcellular location">
    <subcellularLocation>
        <location evidence="1">Nucleus</location>
    </subcellularLocation>
</comment>
<comment type="caution">
    <text evidence="6">The sequence shown here is derived from an EMBL/GenBank/DDBJ whole genome shotgun (WGS) entry which is preliminary data.</text>
</comment>
<keyword evidence="5" id="KW-0539">Nucleus</keyword>
<dbReference type="SUPFAM" id="SSF101936">
    <property type="entry name" value="DNA-binding pseudobarrel domain"/>
    <property type="match status" value="1"/>
</dbReference>
<evidence type="ECO:0000256" key="2">
    <source>
        <dbReference type="ARBA" id="ARBA00023015"/>
    </source>
</evidence>
<name>A0ABD3BEC5_9LAMI</name>
<gene>
    <name evidence="6" type="ORF">CASFOL_040052</name>
</gene>
<dbReference type="InterPro" id="IPR015300">
    <property type="entry name" value="DNA-bd_pseudobarrel_sf"/>
</dbReference>
<organism evidence="6 7">
    <name type="scientific">Castilleja foliolosa</name>
    <dbReference type="NCBI Taxonomy" id="1961234"/>
    <lineage>
        <taxon>Eukaryota</taxon>
        <taxon>Viridiplantae</taxon>
        <taxon>Streptophyta</taxon>
        <taxon>Embryophyta</taxon>
        <taxon>Tracheophyta</taxon>
        <taxon>Spermatophyta</taxon>
        <taxon>Magnoliopsida</taxon>
        <taxon>eudicotyledons</taxon>
        <taxon>Gunneridae</taxon>
        <taxon>Pentapetalae</taxon>
        <taxon>asterids</taxon>
        <taxon>lamiids</taxon>
        <taxon>Lamiales</taxon>
        <taxon>Orobanchaceae</taxon>
        <taxon>Pedicularideae</taxon>
        <taxon>Castillejinae</taxon>
        <taxon>Castilleja</taxon>
    </lineage>
</organism>
<dbReference type="EMBL" id="JAVIJP010000099">
    <property type="protein sequence ID" value="KAL3615758.1"/>
    <property type="molecule type" value="Genomic_DNA"/>
</dbReference>
<proteinExistence type="predicted"/>
<dbReference type="Proteomes" id="UP001632038">
    <property type="component" value="Unassembled WGS sequence"/>
</dbReference>
<evidence type="ECO:0000256" key="1">
    <source>
        <dbReference type="ARBA" id="ARBA00004123"/>
    </source>
</evidence>